<keyword evidence="8" id="KW-0378">Hydrolase</keyword>
<evidence type="ECO:0000313" key="14">
    <source>
        <dbReference type="EMBL" id="KZN38137.1"/>
    </source>
</evidence>
<dbReference type="AlphaFoldDB" id="A0A166WVY6"/>
<dbReference type="GO" id="GO:0043171">
    <property type="term" value="P:peptide catabolic process"/>
    <property type="evidence" value="ECO:0007669"/>
    <property type="project" value="TreeGrafter"/>
</dbReference>
<feature type="domain" description="Peptidase M1 membrane alanine aminopeptidase" evidence="12">
    <location>
        <begin position="254"/>
        <end position="446"/>
    </location>
</feature>
<protein>
    <recommendedName>
        <fullName evidence="5">Aminopeptidase N</fullName>
        <ecNumber evidence="4">3.4.11.2</ecNumber>
    </recommendedName>
</protein>
<evidence type="ECO:0000256" key="5">
    <source>
        <dbReference type="ARBA" id="ARBA00015611"/>
    </source>
</evidence>
<feature type="signal peptide" evidence="11">
    <location>
        <begin position="1"/>
        <end position="25"/>
    </location>
</feature>
<accession>A0A166WVY6</accession>
<evidence type="ECO:0000256" key="7">
    <source>
        <dbReference type="ARBA" id="ARBA00022723"/>
    </source>
</evidence>
<evidence type="ECO:0000259" key="12">
    <source>
        <dbReference type="Pfam" id="PF01433"/>
    </source>
</evidence>
<dbReference type="GO" id="GO:0005737">
    <property type="term" value="C:cytoplasm"/>
    <property type="evidence" value="ECO:0007669"/>
    <property type="project" value="TreeGrafter"/>
</dbReference>
<feature type="chain" id="PRO_5007882022" description="Aminopeptidase N" evidence="11">
    <location>
        <begin position="26"/>
        <end position="836"/>
    </location>
</feature>
<dbReference type="InterPro" id="IPR045357">
    <property type="entry name" value="Aminopeptidase_N-like_N"/>
</dbReference>
<evidence type="ECO:0000259" key="13">
    <source>
        <dbReference type="Pfam" id="PF17900"/>
    </source>
</evidence>
<dbReference type="PANTHER" id="PTHR11533">
    <property type="entry name" value="PROTEASE M1 ZINC METALLOPROTEASE"/>
    <property type="match status" value="1"/>
</dbReference>
<dbReference type="Pfam" id="PF17900">
    <property type="entry name" value="Peptidase_M1_N"/>
    <property type="match status" value="1"/>
</dbReference>
<dbReference type="GO" id="GO:0016285">
    <property type="term" value="F:alanyl aminopeptidase activity"/>
    <property type="evidence" value="ECO:0007669"/>
    <property type="project" value="UniProtKB-EC"/>
</dbReference>
<keyword evidence="9" id="KW-0862">Zinc</keyword>
<comment type="similarity">
    <text evidence="3">Belongs to the peptidase M1 family.</text>
</comment>
<dbReference type="PATRIC" id="fig|1365250.3.peg.2441"/>
<dbReference type="InterPro" id="IPR027268">
    <property type="entry name" value="Peptidase_M4/M1_CTD_sf"/>
</dbReference>
<dbReference type="Proteomes" id="UP000076643">
    <property type="component" value="Unassembled WGS sequence"/>
</dbReference>
<dbReference type="GO" id="GO:0042277">
    <property type="term" value="F:peptide binding"/>
    <property type="evidence" value="ECO:0007669"/>
    <property type="project" value="TreeGrafter"/>
</dbReference>
<dbReference type="EMBL" id="AUYB01000102">
    <property type="protein sequence ID" value="KZN38137.1"/>
    <property type="molecule type" value="Genomic_DNA"/>
</dbReference>
<dbReference type="GO" id="GO:0005615">
    <property type="term" value="C:extracellular space"/>
    <property type="evidence" value="ECO:0007669"/>
    <property type="project" value="TreeGrafter"/>
</dbReference>
<reference evidence="14 15" key="1">
    <citation type="submission" date="2013-07" db="EMBL/GenBank/DDBJ databases">
        <title>Comparative Genomic and Metabolomic Analysis of Twelve Strains of Pseudoalteromonas luteoviolacea.</title>
        <authorList>
            <person name="Vynne N.G."/>
            <person name="Mansson M."/>
            <person name="Gram L."/>
        </authorList>
    </citation>
    <scope>NUCLEOTIDE SEQUENCE [LARGE SCALE GENOMIC DNA]</scope>
    <source>
        <strain evidence="14 15">DSM 6061</strain>
    </source>
</reference>
<dbReference type="Gene3D" id="1.10.390.10">
    <property type="entry name" value="Neutral Protease Domain 2"/>
    <property type="match status" value="1"/>
</dbReference>
<evidence type="ECO:0000256" key="1">
    <source>
        <dbReference type="ARBA" id="ARBA00000098"/>
    </source>
</evidence>
<evidence type="ECO:0000256" key="9">
    <source>
        <dbReference type="ARBA" id="ARBA00022833"/>
    </source>
</evidence>
<dbReference type="EC" id="3.4.11.2" evidence="4"/>
<sequence length="836" mass="95077">MLVRRIAQCILSVLLLFSISSPANDAFRLPEHTQLVEQIIHLNIDPQSNSFTGHTTLKLNVQSPIRYISYHSKNLEISEVSLQYQDKRHQLSIEQANQYEIVSHTVPFELSGDASLSIHFNGYLSKHMEGLYQANHEGEPTYLLTQFQSMEARSVFPTFDEPNKKSIYKFSISTPIGYDVLHNTPVKTITKQKSATLTQFRATPMTNTDILSFAIGKFETRHLYPSRYQSKVYSPQGLDVVLPEYFDRLVDASILSIEQYLDTPFPFNKLDFVIGNYGSVAAMENLGLVSLNVNQVPSKDATDMAHCQFKKLIAHEVAHSWFGNDITMAWYDDYWLNESFTEFMAAKVVQSLYPNQDMCTYTPQSSAFKDDTSNAMPLIFDVKSRKDTLAYGQLHYTKGRAVLEMLEQAMGDHKFQALMRRYVSLFSGKNVSTQQFVDLLKGPKLQNVVTDFTQTAGYPLLTLKQNKDQLVISQRDMSNRANQLWSIPVSLKLWDGKRTSVHKMVLSQQSQTIALAGQVKAIFMDAGGAGYFRYINQSKYNDIDFKHLSQEEQASFRDNEQALAIAGYINYMQYIQNMVTELNQLPLSATRSNHIVSALNDAYLEHIQHNDVYAFNAYLKQSIHLQLDWKSLLNKPYAGELLKLFGVYLGDSKAINAAQIAYQSKSHHAHLESIVMTLARHTDIEHYKVLVNDFKKTPKPQRETVLSALGYVDSASKADLYYDLLLSDDTQGMVIDYRFQFPIFNPVLREAAAQLISDKKGAIFKRVSQESLQWFPYNFLLACSTKQKQAMHQLFKGWQDIPGLSKKLTVVSDGIDQCILDSKHIGNSLQTLSEAI</sequence>
<evidence type="ECO:0000313" key="15">
    <source>
        <dbReference type="Proteomes" id="UP000076643"/>
    </source>
</evidence>
<dbReference type="Gene3D" id="2.60.40.1730">
    <property type="entry name" value="tricorn interacting facor f3 domain"/>
    <property type="match status" value="1"/>
</dbReference>
<name>A0A166WVY6_9GAMM</name>
<comment type="caution">
    <text evidence="14">The sequence shown here is derived from an EMBL/GenBank/DDBJ whole genome shotgun (WGS) entry which is preliminary data.</text>
</comment>
<evidence type="ECO:0000256" key="4">
    <source>
        <dbReference type="ARBA" id="ARBA00012564"/>
    </source>
</evidence>
<proteinExistence type="inferred from homology"/>
<organism evidence="14 15">
    <name type="scientific">Pseudoalteromonas luteoviolacea DSM 6061</name>
    <dbReference type="NCBI Taxonomy" id="1365250"/>
    <lineage>
        <taxon>Bacteria</taxon>
        <taxon>Pseudomonadati</taxon>
        <taxon>Pseudomonadota</taxon>
        <taxon>Gammaproteobacteria</taxon>
        <taxon>Alteromonadales</taxon>
        <taxon>Pseudoalteromonadaceae</taxon>
        <taxon>Pseudoalteromonas</taxon>
    </lineage>
</organism>
<dbReference type="InterPro" id="IPR014782">
    <property type="entry name" value="Peptidase_M1_dom"/>
</dbReference>
<evidence type="ECO:0000256" key="3">
    <source>
        <dbReference type="ARBA" id="ARBA00010136"/>
    </source>
</evidence>
<dbReference type="RefSeq" id="WP_063365325.1">
    <property type="nucleotide sequence ID" value="NZ_AQHB01000046.1"/>
</dbReference>
<dbReference type="PANTHER" id="PTHR11533:SF299">
    <property type="entry name" value="AMINOPEPTIDASE"/>
    <property type="match status" value="1"/>
</dbReference>
<comment type="cofactor">
    <cofactor evidence="2">
        <name>Zn(2+)</name>
        <dbReference type="ChEBI" id="CHEBI:29105"/>
    </cofactor>
</comment>
<dbReference type="GO" id="GO:0006508">
    <property type="term" value="P:proteolysis"/>
    <property type="evidence" value="ECO:0007669"/>
    <property type="project" value="UniProtKB-KW"/>
</dbReference>
<evidence type="ECO:0000256" key="6">
    <source>
        <dbReference type="ARBA" id="ARBA00022670"/>
    </source>
</evidence>
<keyword evidence="11" id="KW-0732">Signal</keyword>
<dbReference type="Pfam" id="PF01433">
    <property type="entry name" value="Peptidase_M1"/>
    <property type="match status" value="1"/>
</dbReference>
<gene>
    <name evidence="14" type="ORF">N475_16030</name>
</gene>
<keyword evidence="7" id="KW-0479">Metal-binding</keyword>
<dbReference type="PRINTS" id="PR00756">
    <property type="entry name" value="ALADIPTASE"/>
</dbReference>
<dbReference type="GO" id="GO:0016020">
    <property type="term" value="C:membrane"/>
    <property type="evidence" value="ECO:0007669"/>
    <property type="project" value="TreeGrafter"/>
</dbReference>
<dbReference type="Gene3D" id="2.60.40.1910">
    <property type="match status" value="1"/>
</dbReference>
<dbReference type="InterPro" id="IPR050344">
    <property type="entry name" value="Peptidase_M1_aminopeptidases"/>
</dbReference>
<keyword evidence="6" id="KW-0645">Protease</keyword>
<evidence type="ECO:0000256" key="10">
    <source>
        <dbReference type="ARBA" id="ARBA00023049"/>
    </source>
</evidence>
<dbReference type="GO" id="GO:0008270">
    <property type="term" value="F:zinc ion binding"/>
    <property type="evidence" value="ECO:0007669"/>
    <property type="project" value="InterPro"/>
</dbReference>
<dbReference type="GO" id="GO:0070006">
    <property type="term" value="F:metalloaminopeptidase activity"/>
    <property type="evidence" value="ECO:0007669"/>
    <property type="project" value="TreeGrafter"/>
</dbReference>
<keyword evidence="10" id="KW-0482">Metalloprotease</keyword>
<dbReference type="InterPro" id="IPR042097">
    <property type="entry name" value="Aminopeptidase_N-like_N_sf"/>
</dbReference>
<evidence type="ECO:0000256" key="2">
    <source>
        <dbReference type="ARBA" id="ARBA00001947"/>
    </source>
</evidence>
<keyword evidence="15" id="KW-1185">Reference proteome</keyword>
<evidence type="ECO:0000256" key="11">
    <source>
        <dbReference type="SAM" id="SignalP"/>
    </source>
</evidence>
<dbReference type="SUPFAM" id="SSF55486">
    <property type="entry name" value="Metalloproteases ('zincins'), catalytic domain"/>
    <property type="match status" value="1"/>
</dbReference>
<feature type="domain" description="Aminopeptidase N-like N-terminal" evidence="13">
    <location>
        <begin position="40"/>
        <end position="206"/>
    </location>
</feature>
<comment type="catalytic activity">
    <reaction evidence="1">
        <text>Release of an N-terminal amino acid, Xaa-|-Yaa- from a peptide, amide or arylamide. Xaa is preferably Ala, but may be most amino acids including Pro (slow action). When a terminal hydrophobic residue is followed by a prolyl residue, the two may be released as an intact Xaa-Pro dipeptide.</text>
        <dbReference type="EC" id="3.4.11.2"/>
    </reaction>
</comment>
<dbReference type="SUPFAM" id="SSF63737">
    <property type="entry name" value="Leukotriene A4 hydrolase N-terminal domain"/>
    <property type="match status" value="1"/>
</dbReference>
<dbReference type="InterPro" id="IPR001930">
    <property type="entry name" value="Peptidase_M1"/>
</dbReference>
<evidence type="ECO:0000256" key="8">
    <source>
        <dbReference type="ARBA" id="ARBA00022801"/>
    </source>
</evidence>